<comment type="similarity">
    <text evidence="1 3">Belongs to the thiolase-like superfamily. Beta-ketoacyl-ACP synthases family.</text>
</comment>
<comment type="caution">
    <text evidence="5">The sequence shown here is derived from an EMBL/GenBank/DDBJ whole genome shotgun (WGS) entry which is preliminary data.</text>
</comment>
<dbReference type="PROSITE" id="PS52004">
    <property type="entry name" value="KS3_2"/>
    <property type="match status" value="1"/>
</dbReference>
<dbReference type="STRING" id="1004156.AYP45_05100"/>
<dbReference type="InterPro" id="IPR018201">
    <property type="entry name" value="Ketoacyl_synth_AS"/>
</dbReference>
<dbReference type="SUPFAM" id="SSF53901">
    <property type="entry name" value="Thiolase-like"/>
    <property type="match status" value="2"/>
</dbReference>
<dbReference type="Proteomes" id="UP000189681">
    <property type="component" value="Unassembled WGS sequence"/>
</dbReference>
<evidence type="ECO:0000313" key="5">
    <source>
        <dbReference type="EMBL" id="OOP57162.1"/>
    </source>
</evidence>
<dbReference type="SMART" id="SM00825">
    <property type="entry name" value="PKS_KS"/>
    <property type="match status" value="1"/>
</dbReference>
<dbReference type="Pfam" id="PF02801">
    <property type="entry name" value="Ketoacyl-synt_C"/>
    <property type="match status" value="1"/>
</dbReference>
<dbReference type="GO" id="GO:0004315">
    <property type="term" value="F:3-oxoacyl-[acyl-carrier-protein] synthase activity"/>
    <property type="evidence" value="ECO:0007669"/>
    <property type="project" value="InterPro"/>
</dbReference>
<dbReference type="Pfam" id="PF00109">
    <property type="entry name" value="ketoacyl-synt"/>
    <property type="match status" value="1"/>
</dbReference>
<accession>A0A1V4AVJ8</accession>
<dbReference type="AlphaFoldDB" id="A0A1V4AVJ8"/>
<keyword evidence="2 3" id="KW-0808">Transferase</keyword>
<protein>
    <recommendedName>
        <fullName evidence="4">Ketosynthase family 3 (KS3) domain-containing protein</fullName>
    </recommendedName>
</protein>
<evidence type="ECO:0000259" key="4">
    <source>
        <dbReference type="PROSITE" id="PS52004"/>
    </source>
</evidence>
<dbReference type="Gene3D" id="3.40.47.10">
    <property type="match status" value="1"/>
</dbReference>
<evidence type="ECO:0000256" key="3">
    <source>
        <dbReference type="RuleBase" id="RU003694"/>
    </source>
</evidence>
<dbReference type="InterPro" id="IPR014031">
    <property type="entry name" value="Ketoacyl_synth_C"/>
</dbReference>
<proteinExistence type="inferred from homology"/>
<dbReference type="InterPro" id="IPR020841">
    <property type="entry name" value="PKS_Beta-ketoAc_synthase_dom"/>
</dbReference>
<gene>
    <name evidence="5" type="ORF">AYP45_05100</name>
</gene>
<dbReference type="PANTHER" id="PTHR11712">
    <property type="entry name" value="POLYKETIDE SYNTHASE-RELATED"/>
    <property type="match status" value="1"/>
</dbReference>
<evidence type="ECO:0000256" key="1">
    <source>
        <dbReference type="ARBA" id="ARBA00008467"/>
    </source>
</evidence>
<sequence>MKSLKDAVVITGIGIITPLKPFGGVNEFWNSLCSGEDAIKRTSLPLLDMDRKWLMAGIDQSRFQNNISSENKLQCIAEEALCMAIKDANLTEYRNAGLSLGTVLGNVLAKEKRLIESKRQKSKCGNERESLSHITTSLAVKHNLNGPTITISTACTSGTDAIGIAARKIMNGKTSIMFAGGVDVLSDFAILGFHVLQALTEEKVRPFDKNRSGLALGEGAAFMVLESEKHAIHRQAKIYGKVMGYASRSDANHLTGPHREGRGLADAIKQAISEYNLEPHEIDYINAHGTGTVYNDLMETKAIKKVFGKAAHDIPISSTKSMLGHSFGASGAVEAICCLLSMKNKRVPPTINFREKDPECDLDYVPNVSRHHDVNTAISLSAGFGGQNAAILFGQT</sequence>
<evidence type="ECO:0000256" key="2">
    <source>
        <dbReference type="ARBA" id="ARBA00022679"/>
    </source>
</evidence>
<dbReference type="InterPro" id="IPR016039">
    <property type="entry name" value="Thiolase-like"/>
</dbReference>
<reference evidence="5 6" key="1">
    <citation type="journal article" date="2017" name="Water Res.">
        <title>Discovery and metagenomic analysis of an anammox bacterial enrichment related to Candidatus "Brocadia caroliniensis" in a full-scale glycerol-fed nitritation-denitritation separate centrate treatment process.</title>
        <authorList>
            <person name="Park H."/>
            <person name="Brotto A.C."/>
            <person name="van Loosdrecht M.C."/>
            <person name="Chandran K."/>
        </authorList>
    </citation>
    <scope>NUCLEOTIDE SEQUENCE [LARGE SCALE GENOMIC DNA]</scope>
    <source>
        <strain evidence="5">26THWARD</strain>
    </source>
</reference>
<dbReference type="GO" id="GO:0006633">
    <property type="term" value="P:fatty acid biosynthetic process"/>
    <property type="evidence" value="ECO:0007669"/>
    <property type="project" value="InterPro"/>
</dbReference>
<dbReference type="InterPro" id="IPR014030">
    <property type="entry name" value="Ketoacyl_synth_N"/>
</dbReference>
<dbReference type="CDD" id="cd00834">
    <property type="entry name" value="KAS_I_II"/>
    <property type="match status" value="1"/>
</dbReference>
<evidence type="ECO:0000313" key="6">
    <source>
        <dbReference type="Proteomes" id="UP000189681"/>
    </source>
</evidence>
<dbReference type="PROSITE" id="PS00606">
    <property type="entry name" value="KS3_1"/>
    <property type="match status" value="1"/>
</dbReference>
<dbReference type="InterPro" id="IPR000794">
    <property type="entry name" value="Beta-ketoacyl_synthase"/>
</dbReference>
<feature type="domain" description="Ketosynthase family 3 (KS3)" evidence="4">
    <location>
        <begin position="5"/>
        <end position="395"/>
    </location>
</feature>
<name>A0A1V4AVJ8_9BACT</name>
<dbReference type="EMBL" id="AYTS01000042">
    <property type="protein sequence ID" value="OOP57162.1"/>
    <property type="molecule type" value="Genomic_DNA"/>
</dbReference>
<dbReference type="FunFam" id="3.40.47.10:FF:000029">
    <property type="entry name" value="3-oxoacyl-[acyl-carrier-protein] synthase 1"/>
    <property type="match status" value="1"/>
</dbReference>
<organism evidence="5 6">
    <name type="scientific">Candidatus Brocadia carolinensis</name>
    <dbReference type="NCBI Taxonomy" id="1004156"/>
    <lineage>
        <taxon>Bacteria</taxon>
        <taxon>Pseudomonadati</taxon>
        <taxon>Planctomycetota</taxon>
        <taxon>Candidatus Brocadiia</taxon>
        <taxon>Candidatus Brocadiales</taxon>
        <taxon>Candidatus Brocadiaceae</taxon>
        <taxon>Candidatus Brocadia</taxon>
    </lineage>
</organism>
<dbReference type="PANTHER" id="PTHR11712:SF336">
    <property type="entry name" value="3-OXOACYL-[ACYL-CARRIER-PROTEIN] SYNTHASE, MITOCHONDRIAL"/>
    <property type="match status" value="1"/>
</dbReference>